<dbReference type="SMART" id="SM00345">
    <property type="entry name" value="HTH_GNTR"/>
    <property type="match status" value="1"/>
</dbReference>
<dbReference type="InterPro" id="IPR000524">
    <property type="entry name" value="Tscrpt_reg_HTH_GntR"/>
</dbReference>
<evidence type="ECO:0000313" key="8">
    <source>
        <dbReference type="Proteomes" id="UP000652681"/>
    </source>
</evidence>
<dbReference type="SUPFAM" id="SSF46785">
    <property type="entry name" value="Winged helix' DNA-binding domain"/>
    <property type="match status" value="1"/>
</dbReference>
<dbReference type="GO" id="GO:0030170">
    <property type="term" value="F:pyridoxal phosphate binding"/>
    <property type="evidence" value="ECO:0007669"/>
    <property type="project" value="InterPro"/>
</dbReference>
<protein>
    <submittedName>
        <fullName evidence="7">PLP-dependent aminotransferase family protein</fullName>
    </submittedName>
</protein>
<dbReference type="Gene3D" id="3.40.640.10">
    <property type="entry name" value="Type I PLP-dependent aspartate aminotransferase-like (Major domain)"/>
    <property type="match status" value="1"/>
</dbReference>
<reference evidence="7" key="1">
    <citation type="submission" date="2020-09" db="EMBL/GenBank/DDBJ databases">
        <title>Taishania pollutisoli gen. nov., sp. nov., Isolated from Tetrabromobisphenol A-Contaminated Soil.</title>
        <authorList>
            <person name="Chen Q."/>
        </authorList>
    </citation>
    <scope>NUCLEOTIDE SEQUENCE</scope>
    <source>
        <strain evidence="7">CZZ-1</strain>
    </source>
</reference>
<dbReference type="Gene3D" id="1.10.10.10">
    <property type="entry name" value="Winged helix-like DNA-binding domain superfamily/Winged helix DNA-binding domain"/>
    <property type="match status" value="1"/>
</dbReference>
<keyword evidence="2" id="KW-0663">Pyridoxal phosphate</keyword>
<dbReference type="PANTHER" id="PTHR46577:SF2">
    <property type="entry name" value="TRANSCRIPTIONAL REGULATORY PROTEIN"/>
    <property type="match status" value="1"/>
</dbReference>
<dbReference type="Gene3D" id="3.90.1150.10">
    <property type="entry name" value="Aspartate Aminotransferase, domain 1"/>
    <property type="match status" value="1"/>
</dbReference>
<dbReference type="Pfam" id="PF00392">
    <property type="entry name" value="GntR"/>
    <property type="match status" value="1"/>
</dbReference>
<dbReference type="InterPro" id="IPR036390">
    <property type="entry name" value="WH_DNA-bd_sf"/>
</dbReference>
<dbReference type="InterPro" id="IPR051446">
    <property type="entry name" value="HTH_trans_reg/aminotransferase"/>
</dbReference>
<dbReference type="PANTHER" id="PTHR46577">
    <property type="entry name" value="HTH-TYPE TRANSCRIPTIONAL REGULATORY PROTEIN GABR"/>
    <property type="match status" value="1"/>
</dbReference>
<evidence type="ECO:0000259" key="6">
    <source>
        <dbReference type="PROSITE" id="PS50949"/>
    </source>
</evidence>
<dbReference type="InterPro" id="IPR015421">
    <property type="entry name" value="PyrdxlP-dep_Trfase_major"/>
</dbReference>
<dbReference type="GO" id="GO:0008483">
    <property type="term" value="F:transaminase activity"/>
    <property type="evidence" value="ECO:0007669"/>
    <property type="project" value="UniProtKB-KW"/>
</dbReference>
<evidence type="ECO:0000256" key="1">
    <source>
        <dbReference type="ARBA" id="ARBA00005384"/>
    </source>
</evidence>
<keyword evidence="3" id="KW-0805">Transcription regulation</keyword>
<comment type="similarity">
    <text evidence="1">In the C-terminal section; belongs to the class-I pyridoxal-phosphate-dependent aminotransferase family.</text>
</comment>
<keyword evidence="7" id="KW-0808">Transferase</keyword>
<dbReference type="SUPFAM" id="SSF53383">
    <property type="entry name" value="PLP-dependent transferases"/>
    <property type="match status" value="1"/>
</dbReference>
<dbReference type="AlphaFoldDB" id="A0A8J6PIC0"/>
<dbReference type="Pfam" id="PF00155">
    <property type="entry name" value="Aminotran_1_2"/>
    <property type="match status" value="1"/>
</dbReference>
<evidence type="ECO:0000256" key="4">
    <source>
        <dbReference type="ARBA" id="ARBA00023125"/>
    </source>
</evidence>
<dbReference type="InterPro" id="IPR015424">
    <property type="entry name" value="PyrdxlP-dep_Trfase"/>
</dbReference>
<dbReference type="RefSeq" id="WP_216713822.1">
    <property type="nucleotide sequence ID" value="NZ_JACVEL010000003.1"/>
</dbReference>
<comment type="caution">
    <text evidence="7">The sequence shown here is derived from an EMBL/GenBank/DDBJ whole genome shotgun (WGS) entry which is preliminary data.</text>
</comment>
<dbReference type="InterPro" id="IPR004839">
    <property type="entry name" value="Aminotransferase_I/II_large"/>
</dbReference>
<proteinExistence type="inferred from homology"/>
<keyword evidence="7" id="KW-0032">Aminotransferase</keyword>
<evidence type="ECO:0000256" key="2">
    <source>
        <dbReference type="ARBA" id="ARBA00022898"/>
    </source>
</evidence>
<keyword evidence="4" id="KW-0238">DNA-binding</keyword>
<dbReference type="InterPro" id="IPR015422">
    <property type="entry name" value="PyrdxlP-dep_Trfase_small"/>
</dbReference>
<dbReference type="CDD" id="cd07377">
    <property type="entry name" value="WHTH_GntR"/>
    <property type="match status" value="1"/>
</dbReference>
<dbReference type="GO" id="GO:0003677">
    <property type="term" value="F:DNA binding"/>
    <property type="evidence" value="ECO:0007669"/>
    <property type="project" value="UniProtKB-KW"/>
</dbReference>
<dbReference type="Proteomes" id="UP000652681">
    <property type="component" value="Unassembled WGS sequence"/>
</dbReference>
<sequence length="468" mass="52428">MKEILYQKIAMTMGSQIRQGTLKTGDKLPSLRTVCREYGISMNTATQAYIELEAKGLIVSRPQSGFYVNYKPVHLSVPATSQPVAKADEKCVENLIANVFHSLNDKSVTRLSLGVPENELLPIARLNKELVSAMRGLKGSGTEYEEIQGNLKLRRDIARLTYTWNGNLNEEDIVTTAGAMNALSIGLMALTQRGDTIAVESPVYFGILQLAKSLGLNVIELPTHPVTGIEIDALKKALPKIKLCLLVSNFNNPLGSCMPETHKKEVVKLLATHNIPLIEDDLYGDVYFGKSRPKPCKAFDEEGLVLWCGSVSKTLAPGYRVGWVAPGRFKEKIIHQKLIHTVSSTTITQETVANFLENGRYEHHLRNLRRELHANSLHYIRAIAEYFPEGTKVSRPQGGFMLWVELDERIDTAELYERAIRQKISIAPGRMFSLQDQFNNCMRLTYGQRWTEQLESKLKLLGSIVKGM</sequence>
<keyword evidence="5" id="KW-0804">Transcription</keyword>
<name>A0A8J6PIC0_9FLAO</name>
<dbReference type="InterPro" id="IPR036388">
    <property type="entry name" value="WH-like_DNA-bd_sf"/>
</dbReference>
<gene>
    <name evidence="7" type="ORF">H9Y05_06535</name>
</gene>
<feature type="domain" description="HTH gntR-type" evidence="6">
    <location>
        <begin position="3"/>
        <end position="71"/>
    </location>
</feature>
<dbReference type="EMBL" id="JACVEL010000003">
    <property type="protein sequence ID" value="MBC9812134.1"/>
    <property type="molecule type" value="Genomic_DNA"/>
</dbReference>
<evidence type="ECO:0000256" key="3">
    <source>
        <dbReference type="ARBA" id="ARBA00023015"/>
    </source>
</evidence>
<organism evidence="7 8">
    <name type="scientific">Taishania pollutisoli</name>
    <dbReference type="NCBI Taxonomy" id="2766479"/>
    <lineage>
        <taxon>Bacteria</taxon>
        <taxon>Pseudomonadati</taxon>
        <taxon>Bacteroidota</taxon>
        <taxon>Flavobacteriia</taxon>
        <taxon>Flavobacteriales</taxon>
        <taxon>Crocinitomicaceae</taxon>
        <taxon>Taishania</taxon>
    </lineage>
</organism>
<dbReference type="PROSITE" id="PS50949">
    <property type="entry name" value="HTH_GNTR"/>
    <property type="match status" value="1"/>
</dbReference>
<dbReference type="GO" id="GO:0003700">
    <property type="term" value="F:DNA-binding transcription factor activity"/>
    <property type="evidence" value="ECO:0007669"/>
    <property type="project" value="InterPro"/>
</dbReference>
<dbReference type="CDD" id="cd00609">
    <property type="entry name" value="AAT_like"/>
    <property type="match status" value="1"/>
</dbReference>
<evidence type="ECO:0000313" key="7">
    <source>
        <dbReference type="EMBL" id="MBC9812134.1"/>
    </source>
</evidence>
<keyword evidence="8" id="KW-1185">Reference proteome</keyword>
<accession>A0A8J6PIC0</accession>
<evidence type="ECO:0000256" key="5">
    <source>
        <dbReference type="ARBA" id="ARBA00023163"/>
    </source>
</evidence>